<dbReference type="EMBL" id="NESQ01000149">
    <property type="protein sequence ID" value="PUU77550.1"/>
    <property type="molecule type" value="Genomic_DNA"/>
</dbReference>
<gene>
    <name evidence="1" type="ORF">B9Z19DRAFT_986481</name>
</gene>
<name>A0A2T6ZPX6_TUBBO</name>
<reference evidence="1 2" key="1">
    <citation type="submission" date="2017-04" db="EMBL/GenBank/DDBJ databases">
        <title>Draft genome sequence of Tuber borchii Vittad., a whitish edible truffle.</title>
        <authorList>
            <consortium name="DOE Joint Genome Institute"/>
            <person name="Murat C."/>
            <person name="Kuo A."/>
            <person name="Barry K.W."/>
            <person name="Clum A."/>
            <person name="Dockter R.B."/>
            <person name="Fauchery L."/>
            <person name="Iotti M."/>
            <person name="Kohler A."/>
            <person name="Labutti K."/>
            <person name="Lindquist E.A."/>
            <person name="Lipzen A."/>
            <person name="Ohm R.A."/>
            <person name="Wang M."/>
            <person name="Grigoriev I.V."/>
            <person name="Zambonelli A."/>
            <person name="Martin F.M."/>
        </authorList>
    </citation>
    <scope>NUCLEOTIDE SEQUENCE [LARGE SCALE GENOMIC DNA]</scope>
    <source>
        <strain evidence="1 2">Tbo3840</strain>
    </source>
</reference>
<dbReference type="Proteomes" id="UP000244722">
    <property type="component" value="Unassembled WGS sequence"/>
</dbReference>
<comment type="caution">
    <text evidence="1">The sequence shown here is derived from an EMBL/GenBank/DDBJ whole genome shotgun (WGS) entry which is preliminary data.</text>
</comment>
<evidence type="ECO:0000313" key="2">
    <source>
        <dbReference type="Proteomes" id="UP000244722"/>
    </source>
</evidence>
<evidence type="ECO:0000313" key="1">
    <source>
        <dbReference type="EMBL" id="PUU77550.1"/>
    </source>
</evidence>
<dbReference type="AlphaFoldDB" id="A0A2T6ZPX6"/>
<protein>
    <submittedName>
        <fullName evidence="1">Uncharacterized protein</fullName>
    </submittedName>
</protein>
<proteinExistence type="predicted"/>
<keyword evidence="2" id="KW-1185">Reference proteome</keyword>
<sequence length="206" mass="21506">MEGCGIDAAFRVIGAGAIVAASEGLEAGGTVELTWERGAIGIAGLEVVEGGEMDAAFSIVRTRTIVAACEVSGAGGTVGLIGERRVARYSVKVSERPAGGLSMARSSSIRRWASSVRSRDIQGRLLIASRMYLICSVSESMEGPEHDRAIKGLLVELASSSSSSQSHGGSLTLWDCIEGPGVPIYPSGSVIEFLSEVNFRHGNLHL</sequence>
<organism evidence="1 2">
    <name type="scientific">Tuber borchii</name>
    <name type="common">White truffle</name>
    <dbReference type="NCBI Taxonomy" id="42251"/>
    <lineage>
        <taxon>Eukaryota</taxon>
        <taxon>Fungi</taxon>
        <taxon>Dikarya</taxon>
        <taxon>Ascomycota</taxon>
        <taxon>Pezizomycotina</taxon>
        <taxon>Pezizomycetes</taxon>
        <taxon>Pezizales</taxon>
        <taxon>Tuberaceae</taxon>
        <taxon>Tuber</taxon>
    </lineage>
</organism>
<accession>A0A2T6ZPX6</accession>